<dbReference type="Proteomes" id="UP000823749">
    <property type="component" value="Chromosome 9"/>
</dbReference>
<name>A0AAV6IX36_9ERIC</name>
<organism evidence="2 3">
    <name type="scientific">Rhododendron griersonianum</name>
    <dbReference type="NCBI Taxonomy" id="479676"/>
    <lineage>
        <taxon>Eukaryota</taxon>
        <taxon>Viridiplantae</taxon>
        <taxon>Streptophyta</taxon>
        <taxon>Embryophyta</taxon>
        <taxon>Tracheophyta</taxon>
        <taxon>Spermatophyta</taxon>
        <taxon>Magnoliopsida</taxon>
        <taxon>eudicotyledons</taxon>
        <taxon>Gunneridae</taxon>
        <taxon>Pentapetalae</taxon>
        <taxon>asterids</taxon>
        <taxon>Ericales</taxon>
        <taxon>Ericaceae</taxon>
        <taxon>Ericoideae</taxon>
        <taxon>Rhodoreae</taxon>
        <taxon>Rhododendron</taxon>
    </lineage>
</organism>
<feature type="region of interest" description="Disordered" evidence="1">
    <location>
        <begin position="1"/>
        <end position="44"/>
    </location>
</feature>
<sequence>MRGANRCPIGRNAYTEDEPYDSAASSKFSSTQVGERMPQRYASSVPSRTRVRVFVVKYGSFHAVNFIQQTSNSLFPFELHEIVHAKAEVIEESAKIDMHGLNL</sequence>
<protein>
    <submittedName>
        <fullName evidence="2">Uncharacterized protein</fullName>
    </submittedName>
</protein>
<gene>
    <name evidence="2" type="ORF">RHGRI_026561</name>
</gene>
<evidence type="ECO:0000313" key="2">
    <source>
        <dbReference type="EMBL" id="KAG5531984.1"/>
    </source>
</evidence>
<dbReference type="AlphaFoldDB" id="A0AAV6IX36"/>
<evidence type="ECO:0000256" key="1">
    <source>
        <dbReference type="SAM" id="MobiDB-lite"/>
    </source>
</evidence>
<accession>A0AAV6IX36</accession>
<dbReference type="EMBL" id="JACTNZ010000009">
    <property type="protein sequence ID" value="KAG5531984.1"/>
    <property type="molecule type" value="Genomic_DNA"/>
</dbReference>
<keyword evidence="3" id="KW-1185">Reference proteome</keyword>
<comment type="caution">
    <text evidence="2">The sequence shown here is derived from an EMBL/GenBank/DDBJ whole genome shotgun (WGS) entry which is preliminary data.</text>
</comment>
<feature type="compositionally biased region" description="Polar residues" evidence="1">
    <location>
        <begin position="23"/>
        <end position="33"/>
    </location>
</feature>
<proteinExistence type="predicted"/>
<reference evidence="2" key="1">
    <citation type="submission" date="2020-08" db="EMBL/GenBank/DDBJ databases">
        <title>Plant Genome Project.</title>
        <authorList>
            <person name="Zhang R.-G."/>
        </authorList>
    </citation>
    <scope>NUCLEOTIDE SEQUENCE</scope>
    <source>
        <strain evidence="2">WSP0</strain>
        <tissue evidence="2">Leaf</tissue>
    </source>
</reference>
<evidence type="ECO:0000313" key="3">
    <source>
        <dbReference type="Proteomes" id="UP000823749"/>
    </source>
</evidence>